<name>A0ABN3BNG7_9MICC</name>
<proteinExistence type="inferred from homology"/>
<dbReference type="EMBL" id="BAAAQW010000003">
    <property type="protein sequence ID" value="GAA2197864.1"/>
    <property type="molecule type" value="Genomic_DNA"/>
</dbReference>
<keyword evidence="6 7" id="KW-0269">Exonuclease</keyword>
<dbReference type="InterPro" id="IPR004843">
    <property type="entry name" value="Calcineurin-like_PHP"/>
</dbReference>
<evidence type="ECO:0000256" key="6">
    <source>
        <dbReference type="ARBA" id="ARBA00022839"/>
    </source>
</evidence>
<keyword evidence="7" id="KW-0255">Endonuclease</keyword>
<evidence type="ECO:0000313" key="10">
    <source>
        <dbReference type="EMBL" id="GAA2197864.1"/>
    </source>
</evidence>
<dbReference type="InterPro" id="IPR004593">
    <property type="entry name" value="SbcD"/>
</dbReference>
<evidence type="ECO:0000256" key="1">
    <source>
        <dbReference type="ARBA" id="ARBA00010555"/>
    </source>
</evidence>
<dbReference type="InterPro" id="IPR050535">
    <property type="entry name" value="DNA_Repair-Maintenance_Comp"/>
</dbReference>
<keyword evidence="11" id="KW-1185">Reference proteome</keyword>
<dbReference type="Pfam" id="PF12320">
    <property type="entry name" value="SbcD_C"/>
    <property type="match status" value="1"/>
</dbReference>
<dbReference type="Pfam" id="PF00149">
    <property type="entry name" value="Metallophos"/>
    <property type="match status" value="1"/>
</dbReference>
<evidence type="ECO:0000256" key="5">
    <source>
        <dbReference type="ARBA" id="ARBA00022801"/>
    </source>
</evidence>
<dbReference type="InterPro" id="IPR029052">
    <property type="entry name" value="Metallo-depent_PP-like"/>
</dbReference>
<feature type="domain" description="Calcineurin-like phosphoesterase" evidence="8">
    <location>
        <begin position="1"/>
        <end position="221"/>
    </location>
</feature>
<dbReference type="PANTHER" id="PTHR30337:SF0">
    <property type="entry name" value="NUCLEASE SBCCD SUBUNIT D"/>
    <property type="match status" value="1"/>
</dbReference>
<dbReference type="NCBIfam" id="TIGR00619">
    <property type="entry name" value="sbcd"/>
    <property type="match status" value="1"/>
</dbReference>
<dbReference type="RefSeq" id="WP_344298426.1">
    <property type="nucleotide sequence ID" value="NZ_BAAAQW010000003.1"/>
</dbReference>
<evidence type="ECO:0000259" key="9">
    <source>
        <dbReference type="Pfam" id="PF12320"/>
    </source>
</evidence>
<accession>A0ABN3BNG7</accession>
<keyword evidence="5 7" id="KW-0378">Hydrolase</keyword>
<dbReference type="SUPFAM" id="SSF56300">
    <property type="entry name" value="Metallo-dependent phosphatases"/>
    <property type="match status" value="1"/>
</dbReference>
<organism evidence="10 11">
    <name type="scientific">Sinomonas flava</name>
    <dbReference type="NCBI Taxonomy" id="496857"/>
    <lineage>
        <taxon>Bacteria</taxon>
        <taxon>Bacillati</taxon>
        <taxon>Actinomycetota</taxon>
        <taxon>Actinomycetes</taxon>
        <taxon>Micrococcales</taxon>
        <taxon>Micrococcaceae</taxon>
        <taxon>Sinomonas</taxon>
    </lineage>
</organism>
<dbReference type="InterPro" id="IPR026843">
    <property type="entry name" value="SbcD_C"/>
</dbReference>
<gene>
    <name evidence="7" type="primary">sbcD</name>
    <name evidence="10" type="ORF">GCM10009849_08380</name>
</gene>
<dbReference type="Gene3D" id="3.60.21.10">
    <property type="match status" value="1"/>
</dbReference>
<evidence type="ECO:0000256" key="3">
    <source>
        <dbReference type="ARBA" id="ARBA00013365"/>
    </source>
</evidence>
<dbReference type="CDD" id="cd00840">
    <property type="entry name" value="MPP_Mre11_N"/>
    <property type="match status" value="1"/>
</dbReference>
<sequence>MKILHTSDWHLGRSFHGVGMLAAQAEWLDGLVATVVQERVEAVLVAGDVYDRALPAVDVVDLLDRTLVRLTEAGAQVVISSGNHDSAVRLGFAASLLERGGVHLRTRVAQIGSPVVLPVAGGARVAVYALPYLEPRLVAESLGVASPTHGSVTEAALALVRADLAERRAAGTVHSVVMAHTFAGGGTASDSERALSVGGLDVVPLAAFDGFDYVALGHLHGRQELSPSIRYSGSPLAYSFSEARQAKGGWMLDVGPAGIEAVEPVGWPTRHRLAVLRGALDDLLSGTEHGHAEDAYCHVTLTDAERPARAMERLRERFPLTVGLAFEPEGGRRRAEASYSSKLAAATSDLGVCRGFLDHVRQRGPSEEESAALDEILEAVRLAEVSS</sequence>
<reference evidence="10 11" key="1">
    <citation type="journal article" date="2019" name="Int. J. Syst. Evol. Microbiol.">
        <title>The Global Catalogue of Microorganisms (GCM) 10K type strain sequencing project: providing services to taxonomists for standard genome sequencing and annotation.</title>
        <authorList>
            <consortium name="The Broad Institute Genomics Platform"/>
            <consortium name="The Broad Institute Genome Sequencing Center for Infectious Disease"/>
            <person name="Wu L."/>
            <person name="Ma J."/>
        </authorList>
    </citation>
    <scope>NUCLEOTIDE SEQUENCE [LARGE SCALE GENOMIC DNA]</scope>
    <source>
        <strain evidence="10 11">JCM 16034</strain>
    </source>
</reference>
<evidence type="ECO:0000256" key="2">
    <source>
        <dbReference type="ARBA" id="ARBA00011322"/>
    </source>
</evidence>
<comment type="caution">
    <text evidence="10">The sequence shown here is derived from an EMBL/GenBank/DDBJ whole genome shotgun (WGS) entry which is preliminary data.</text>
</comment>
<keyword evidence="7" id="KW-0235">DNA replication</keyword>
<keyword evidence="7" id="KW-0233">DNA recombination</keyword>
<comment type="subunit">
    <text evidence="2 7">Heterodimer of SbcC and SbcD.</text>
</comment>
<evidence type="ECO:0000313" key="11">
    <source>
        <dbReference type="Proteomes" id="UP001500432"/>
    </source>
</evidence>
<comment type="similarity">
    <text evidence="1 7">Belongs to the SbcD family.</text>
</comment>
<comment type="function">
    <text evidence="7">SbcCD cleaves DNA hairpin structures. These structures can inhibit DNA replication and are intermediates in certain DNA recombination reactions. The complex acts as a 3'-&gt;5' double strand exonuclease that can open hairpins. It also has a 5' single-strand endonuclease activity.</text>
</comment>
<dbReference type="Proteomes" id="UP001500432">
    <property type="component" value="Unassembled WGS sequence"/>
</dbReference>
<protein>
    <recommendedName>
        <fullName evidence="3 7">Nuclease SbcCD subunit D</fullName>
    </recommendedName>
</protein>
<evidence type="ECO:0000256" key="4">
    <source>
        <dbReference type="ARBA" id="ARBA00022722"/>
    </source>
</evidence>
<evidence type="ECO:0000256" key="7">
    <source>
        <dbReference type="RuleBase" id="RU363069"/>
    </source>
</evidence>
<keyword evidence="4 7" id="KW-0540">Nuclease</keyword>
<evidence type="ECO:0000259" key="8">
    <source>
        <dbReference type="Pfam" id="PF00149"/>
    </source>
</evidence>
<dbReference type="InterPro" id="IPR041796">
    <property type="entry name" value="Mre11_N"/>
</dbReference>
<feature type="domain" description="Nuclease SbcCD subunit D C-terminal" evidence="9">
    <location>
        <begin position="271"/>
        <end position="339"/>
    </location>
</feature>
<dbReference type="PANTHER" id="PTHR30337">
    <property type="entry name" value="COMPONENT OF ATP-DEPENDENT DSDNA EXONUCLEASE"/>
    <property type="match status" value="1"/>
</dbReference>
<dbReference type="GO" id="GO:0004527">
    <property type="term" value="F:exonuclease activity"/>
    <property type="evidence" value="ECO:0007669"/>
    <property type="project" value="UniProtKB-KW"/>
</dbReference>